<feature type="compositionally biased region" description="Low complexity" evidence="1">
    <location>
        <begin position="27"/>
        <end position="41"/>
    </location>
</feature>
<dbReference type="AlphaFoldDB" id="A0AAD1UAB3"/>
<evidence type="ECO:0000256" key="1">
    <source>
        <dbReference type="SAM" id="MobiDB-lite"/>
    </source>
</evidence>
<evidence type="ECO:0000313" key="3">
    <source>
        <dbReference type="Proteomes" id="UP001295684"/>
    </source>
</evidence>
<feature type="region of interest" description="Disordered" evidence="1">
    <location>
        <begin position="1"/>
        <end position="56"/>
    </location>
</feature>
<feature type="compositionally biased region" description="Basic and acidic residues" evidence="1">
    <location>
        <begin position="42"/>
        <end position="56"/>
    </location>
</feature>
<gene>
    <name evidence="2" type="ORF">ECRASSUSDP1_LOCUS4943</name>
</gene>
<dbReference type="Proteomes" id="UP001295684">
    <property type="component" value="Unassembled WGS sequence"/>
</dbReference>
<organism evidence="2 3">
    <name type="scientific">Euplotes crassus</name>
    <dbReference type="NCBI Taxonomy" id="5936"/>
    <lineage>
        <taxon>Eukaryota</taxon>
        <taxon>Sar</taxon>
        <taxon>Alveolata</taxon>
        <taxon>Ciliophora</taxon>
        <taxon>Intramacronucleata</taxon>
        <taxon>Spirotrichea</taxon>
        <taxon>Hypotrichia</taxon>
        <taxon>Euplotida</taxon>
        <taxon>Euplotidae</taxon>
        <taxon>Moneuplotes</taxon>
    </lineage>
</organism>
<feature type="region of interest" description="Disordered" evidence="1">
    <location>
        <begin position="186"/>
        <end position="218"/>
    </location>
</feature>
<sequence>MSRKASESSEVFNKHEDSEEVMKLEQDSSASSSANLSQNSHESIKKAKHREEKSLILRVYSPDKAKKYIRSSSLRKADLKKRVKEMKRSFERKSGGNQVHSDRCKVYFKNQRGKAGVRRIQKFQLPPPQGLINPMKIYNPKDLAIHEKYQKWSSRMKEARNQNDILEIINSSFEEVRHKENSKINNSVMKPANPMVSTDSLKLTPRSPKMARTSKNKSTLGYIKRSKLSKFSGNFNNSTISSRKFKASNSVARAPRSVVLREKVLRHKKASLEPPKGDQLDWNSDISITNIEYKLADALQFSIDRKDSPLKSIQKTYVRRKSPMELKKMSEILQLRYLKLTDSYGKLEATGRKEAKQRSPKKLIKYQDDSKGIFQQKLELLKQNMKKEYFKEVSTVKAKNGYKGTDKKIHVPKPPLNFQYEALPQIHGSITPMENETSKENMLKISEKGFTLSLPNHLKAMKTSLEMVVDAPKRHGQGT</sequence>
<comment type="caution">
    <text evidence="2">The sequence shown here is derived from an EMBL/GenBank/DDBJ whole genome shotgun (WGS) entry which is preliminary data.</text>
</comment>
<protein>
    <submittedName>
        <fullName evidence="2">Uncharacterized protein</fullName>
    </submittedName>
</protein>
<reference evidence="2" key="1">
    <citation type="submission" date="2023-07" db="EMBL/GenBank/DDBJ databases">
        <authorList>
            <consortium name="AG Swart"/>
            <person name="Singh M."/>
            <person name="Singh A."/>
            <person name="Seah K."/>
            <person name="Emmerich C."/>
        </authorList>
    </citation>
    <scope>NUCLEOTIDE SEQUENCE</scope>
    <source>
        <strain evidence="2">DP1</strain>
    </source>
</reference>
<proteinExistence type="predicted"/>
<dbReference type="EMBL" id="CAMPGE010004760">
    <property type="protein sequence ID" value="CAI2363607.1"/>
    <property type="molecule type" value="Genomic_DNA"/>
</dbReference>
<name>A0AAD1UAB3_EUPCR</name>
<accession>A0AAD1UAB3</accession>
<evidence type="ECO:0000313" key="2">
    <source>
        <dbReference type="EMBL" id="CAI2363607.1"/>
    </source>
</evidence>
<keyword evidence="3" id="KW-1185">Reference proteome</keyword>
<feature type="compositionally biased region" description="Basic and acidic residues" evidence="1">
    <location>
        <begin position="1"/>
        <end position="26"/>
    </location>
</feature>